<accession>K0S3I0</accession>
<feature type="region of interest" description="Disordered" evidence="2">
    <location>
        <begin position="719"/>
        <end position="739"/>
    </location>
</feature>
<evidence type="ECO:0000259" key="3">
    <source>
        <dbReference type="PROSITE" id="PS50103"/>
    </source>
</evidence>
<dbReference type="GO" id="GO:0008270">
    <property type="term" value="F:zinc ion binding"/>
    <property type="evidence" value="ECO:0007669"/>
    <property type="project" value="UniProtKB-KW"/>
</dbReference>
<evidence type="ECO:0000313" key="5">
    <source>
        <dbReference type="Proteomes" id="UP000266841"/>
    </source>
</evidence>
<evidence type="ECO:0000313" key="4">
    <source>
        <dbReference type="EMBL" id="EJK59760.1"/>
    </source>
</evidence>
<dbReference type="PROSITE" id="PS50103">
    <property type="entry name" value="ZF_C3H1"/>
    <property type="match status" value="1"/>
</dbReference>
<keyword evidence="1" id="KW-0479">Metal-binding</keyword>
<proteinExistence type="predicted"/>
<feature type="region of interest" description="Disordered" evidence="2">
    <location>
        <begin position="1"/>
        <end position="150"/>
    </location>
</feature>
<keyword evidence="5" id="KW-1185">Reference proteome</keyword>
<gene>
    <name evidence="4" type="ORF">THAOC_19979</name>
</gene>
<reference evidence="4 5" key="1">
    <citation type="journal article" date="2012" name="Genome Biol.">
        <title>Genome and low-iron response of an oceanic diatom adapted to chronic iron limitation.</title>
        <authorList>
            <person name="Lommer M."/>
            <person name="Specht M."/>
            <person name="Roy A.S."/>
            <person name="Kraemer L."/>
            <person name="Andreson R."/>
            <person name="Gutowska M.A."/>
            <person name="Wolf J."/>
            <person name="Bergner S.V."/>
            <person name="Schilhabel M.B."/>
            <person name="Klostermeier U.C."/>
            <person name="Beiko R.G."/>
            <person name="Rosenstiel P."/>
            <person name="Hippler M."/>
            <person name="Laroche J."/>
        </authorList>
    </citation>
    <scope>NUCLEOTIDE SEQUENCE [LARGE SCALE GENOMIC DNA]</scope>
    <source>
        <strain evidence="4 5">CCMP1005</strain>
    </source>
</reference>
<name>K0S3I0_THAOC</name>
<evidence type="ECO:0000256" key="1">
    <source>
        <dbReference type="PROSITE-ProRule" id="PRU00723"/>
    </source>
</evidence>
<feature type="zinc finger region" description="C3H1-type" evidence="1">
    <location>
        <begin position="795"/>
        <end position="822"/>
    </location>
</feature>
<feature type="region of interest" description="Disordered" evidence="2">
    <location>
        <begin position="847"/>
        <end position="866"/>
    </location>
</feature>
<organism evidence="4 5">
    <name type="scientific">Thalassiosira oceanica</name>
    <name type="common">Marine diatom</name>
    <dbReference type="NCBI Taxonomy" id="159749"/>
    <lineage>
        <taxon>Eukaryota</taxon>
        <taxon>Sar</taxon>
        <taxon>Stramenopiles</taxon>
        <taxon>Ochrophyta</taxon>
        <taxon>Bacillariophyta</taxon>
        <taxon>Coscinodiscophyceae</taxon>
        <taxon>Thalassiosirophycidae</taxon>
        <taxon>Thalassiosirales</taxon>
        <taxon>Thalassiosiraceae</taxon>
        <taxon>Thalassiosira</taxon>
    </lineage>
</organism>
<feature type="compositionally biased region" description="Low complexity" evidence="2">
    <location>
        <begin position="118"/>
        <end position="132"/>
    </location>
</feature>
<dbReference type="AlphaFoldDB" id="K0S3I0"/>
<keyword evidence="1" id="KW-0862">Zinc</keyword>
<feature type="compositionally biased region" description="Acidic residues" evidence="2">
    <location>
        <begin position="76"/>
        <end position="90"/>
    </location>
</feature>
<dbReference type="InterPro" id="IPR000571">
    <property type="entry name" value="Znf_CCCH"/>
</dbReference>
<feature type="compositionally biased region" description="Basic and acidic residues" evidence="2">
    <location>
        <begin position="49"/>
        <end position="63"/>
    </location>
</feature>
<feature type="compositionally biased region" description="Basic residues" evidence="2">
    <location>
        <begin position="1"/>
        <end position="13"/>
    </location>
</feature>
<keyword evidence="1" id="KW-0863">Zinc-finger</keyword>
<evidence type="ECO:0000256" key="2">
    <source>
        <dbReference type="SAM" id="MobiDB-lite"/>
    </source>
</evidence>
<sequence length="866" mass="94281">MVKKRSGRGRRKSPAANAELGEFSDLVTEDISNSSPNALGDSDPGRLLYKPEKAGEVAEEKTGKAAKKSGNGWDSSDSEDSEEDEDDLAADFELNEKPAALEKVATKKQPAINDRDSGASQHSSSDSSSDESSSSDRTRSNAGRKATSSGLHGTIQALCSNQKAHSVLVKKAADCGTKEFFLDTLTATDARPLLAIPTGKPHITVIHSTADFQSIEAEDDQVGLRGFIGDYGPTGELPTSIMVKESWFKNKRKVKVPKQLEALLDAVNEADHGKLWDGHAAMAADDTEDREAPQILPAFPALAKQALQRAQTPLQLRAWLLKFIKKNKLAIAQFKTHLNFLEVAACATKGSSMLAVSIAARFALHGTGCEATKRWIQARLLGTIGPPATQLAATPGRPTKKRAKAAAGTSDGLEAAMTAMAKCVATLASTGATTSTPSKDKVPKFTVRKLWGVTGFCQVASPTQIPGIWLKMLKADSREEARQDLQAEINNMIKQFGATEATEVQLPLSELDNLLALKLAPSSGFCLDNMHEGALSLESCLPRSNKEIMEMRAAEERLELTPENQRTYGLQEELQKKAGKKKAPTVVMSTFLSTTLVYAATHLAVFGKLNSHAQKTYAIRQMILKKPLEEREAFCTPQNLLTIQFLVSEDRSNYYSDLKSKGDIDRVGPSFPTSYLDEVVRDVRRGILHRPAHFPAAWRQGRPAEDDMTISEQYGFGRPLIPPPGSPPTFDDETRTQSSDKGWHNHVIAEFKPLARKIHKARGPKGWIPLGDACKKIGKELKDLPYRDATSEQKKGKKGLCFKFLLGKCGSGGRCKNLHVNTLPKDVITEIHPILIELTDAIVSMDPKSRKRKGDDAGLATNVSFA</sequence>
<dbReference type="Proteomes" id="UP000266841">
    <property type="component" value="Unassembled WGS sequence"/>
</dbReference>
<comment type="caution">
    <text evidence="4">The sequence shown here is derived from an EMBL/GenBank/DDBJ whole genome shotgun (WGS) entry which is preliminary data.</text>
</comment>
<feature type="domain" description="C3H1-type" evidence="3">
    <location>
        <begin position="795"/>
        <end position="822"/>
    </location>
</feature>
<dbReference type="EMBL" id="AGNL01022374">
    <property type="protein sequence ID" value="EJK59760.1"/>
    <property type="molecule type" value="Genomic_DNA"/>
</dbReference>
<protein>
    <recommendedName>
        <fullName evidence="3">C3H1-type domain-containing protein</fullName>
    </recommendedName>
</protein>